<evidence type="ECO:0000256" key="1">
    <source>
        <dbReference type="SAM" id="MobiDB-lite"/>
    </source>
</evidence>
<feature type="region of interest" description="Disordered" evidence="1">
    <location>
        <begin position="872"/>
        <end position="892"/>
    </location>
</feature>
<feature type="signal peptide" evidence="2">
    <location>
        <begin position="1"/>
        <end position="18"/>
    </location>
</feature>
<feature type="region of interest" description="Disordered" evidence="1">
    <location>
        <begin position="919"/>
        <end position="951"/>
    </location>
</feature>
<evidence type="ECO:0000313" key="3">
    <source>
        <dbReference type="EMBL" id="PRP79776.1"/>
    </source>
</evidence>
<organism evidence="3 4">
    <name type="scientific">Planoprotostelium fungivorum</name>
    <dbReference type="NCBI Taxonomy" id="1890364"/>
    <lineage>
        <taxon>Eukaryota</taxon>
        <taxon>Amoebozoa</taxon>
        <taxon>Evosea</taxon>
        <taxon>Variosea</taxon>
        <taxon>Cavosteliida</taxon>
        <taxon>Cavosteliaceae</taxon>
        <taxon>Planoprotostelium</taxon>
    </lineage>
</organism>
<evidence type="ECO:0000313" key="4">
    <source>
        <dbReference type="Proteomes" id="UP000241769"/>
    </source>
</evidence>
<gene>
    <name evidence="3" type="ORF">PROFUN_12638</name>
</gene>
<accession>A0A2P6N740</accession>
<name>A0A2P6N740_9EUKA</name>
<dbReference type="InterPro" id="IPR013320">
    <property type="entry name" value="ConA-like_dom_sf"/>
</dbReference>
<dbReference type="InParanoid" id="A0A2P6N740"/>
<protein>
    <recommendedName>
        <fullName evidence="5">LamG-like jellyroll fold domain-containing protein</fullName>
    </recommendedName>
</protein>
<comment type="caution">
    <text evidence="3">The sequence shown here is derived from an EMBL/GenBank/DDBJ whole genome shotgun (WGS) entry which is preliminary data.</text>
</comment>
<feature type="compositionally biased region" description="Low complexity" evidence="1">
    <location>
        <begin position="919"/>
        <end position="946"/>
    </location>
</feature>
<evidence type="ECO:0008006" key="5">
    <source>
        <dbReference type="Google" id="ProtNLM"/>
    </source>
</evidence>
<proteinExistence type="predicted"/>
<dbReference type="EMBL" id="MDYQ01000171">
    <property type="protein sequence ID" value="PRP79776.1"/>
    <property type="molecule type" value="Genomic_DNA"/>
</dbReference>
<dbReference type="Pfam" id="PF13385">
    <property type="entry name" value="Laminin_G_3"/>
    <property type="match status" value="1"/>
</dbReference>
<dbReference type="SUPFAM" id="SSF49899">
    <property type="entry name" value="Concanavalin A-like lectins/glucanases"/>
    <property type="match status" value="1"/>
</dbReference>
<reference evidence="3 4" key="1">
    <citation type="journal article" date="2018" name="Genome Biol. Evol.">
        <title>Multiple Roots of Fruiting Body Formation in Amoebozoa.</title>
        <authorList>
            <person name="Hillmann F."/>
            <person name="Forbes G."/>
            <person name="Novohradska S."/>
            <person name="Ferling I."/>
            <person name="Riege K."/>
            <person name="Groth M."/>
            <person name="Westermann M."/>
            <person name="Marz M."/>
            <person name="Spaller T."/>
            <person name="Winckler T."/>
            <person name="Schaap P."/>
            <person name="Glockner G."/>
        </authorList>
    </citation>
    <scope>NUCLEOTIDE SEQUENCE [LARGE SCALE GENOMIC DNA]</scope>
    <source>
        <strain evidence="3 4">Jena</strain>
    </source>
</reference>
<keyword evidence="4" id="KW-1185">Reference proteome</keyword>
<dbReference type="Gene3D" id="2.60.120.200">
    <property type="match status" value="1"/>
</dbReference>
<evidence type="ECO:0000256" key="2">
    <source>
        <dbReference type="SAM" id="SignalP"/>
    </source>
</evidence>
<dbReference type="Proteomes" id="UP000241769">
    <property type="component" value="Unassembled WGS sequence"/>
</dbReference>
<dbReference type="AlphaFoldDB" id="A0A2P6N740"/>
<keyword evidence="2" id="KW-0732">Signal</keyword>
<sequence>MINSRILIVALLAVSAAAQIFNPNALLLRYSFDSVPPTDESPLQRGQPWVQGNPTSAQGKIAGGARFNAQGSAALGGYYAGQWNITAPVTITAWFSLDSTGTSADIYGKILSCKEAYNDANGIEVQYHGSAKQWTIVLPGNSQVSVAGTYNADEFHHIAVSVSANNVDIYIDGARVGGGGYNPTLYANRGKDVTVGGSATKQQFNNGGEWHGVIDELRVYSYALNAGEVTSVYQQGDYTPAATNAAFFTDASNTCPASKASTAAGALTARADNLPKGTDGNTIPELPKNRVTLHRTQDQRDYVETPWNNMKYDNTPIIHNTTTLTITNTASYAVAISAINVDDNGQYFTVAGKQVPTTLNQGQTLVLTITFTGNLADKGAVRTVLHVVSNDPAQPSLDVTLTGLFMLKPEGGNEVPFGTIVSAFGFGTDVTISWIDPIEYPSTPMLLDETPTEFLQAADPAKPISIHQIAAFGGITADPYGSGHDFHIQYENTGATDCQMKLINIWAQTIVPMCSGTSDGTCNVQCTPGNKRFSVSMDGSWSSVINTVTFSDATLHYIDQVAFRFYAARNSDGSIIPNAYLMGQDYSLLNGCCDGTGCANCDYQDNIWLLTNVKPAENPSQDNTLVPIPFSYSFNSSIAANAVDKNGAGLPFIQRWYTASESRIKADYDSTLLSLDTTKQTLTYSAQPGSLMDQKLKNAFVSKFNPNGNAFAVTATVVAGFDNAAYAGVALGSDQRNYFAVYAHNGNVYATASAVVGTQNGVFPAFTSTPTTVAQRALPSEFKSITFYIQADPATSKIYGSFSVDGGSLTYFATWTAPGYDSLATSPAGRFFGYATSAGPIAWSDAGSLPVSFSNFAVNQCSGTAAISTVGTASTSSTSSTSSSSSDAATSSSSAASATATDSSSSAAVATSSTSQAVASSTSSSDNNNTNNGGAAVTGTDADTTSPSVSATVPGSLTTGSASTSVPAMVAVVCAVVLAVMA</sequence>
<feature type="chain" id="PRO_5015184608" description="LamG-like jellyroll fold domain-containing protein" evidence="2">
    <location>
        <begin position="19"/>
        <end position="982"/>
    </location>
</feature>
<dbReference type="InterPro" id="IPR013783">
    <property type="entry name" value="Ig-like_fold"/>
</dbReference>
<dbReference type="Gene3D" id="2.60.40.10">
    <property type="entry name" value="Immunoglobulins"/>
    <property type="match status" value="1"/>
</dbReference>